<evidence type="ECO:0000313" key="2">
    <source>
        <dbReference type="Proteomes" id="UP000299102"/>
    </source>
</evidence>
<comment type="caution">
    <text evidence="1">The sequence shown here is derived from an EMBL/GenBank/DDBJ whole genome shotgun (WGS) entry which is preliminary data.</text>
</comment>
<accession>A0A4C1TQA0</accession>
<sequence length="181" mass="20146">MLRGGGCKAVYLKDKGEYLLQERRWSPLPMDTHYPKLASCMGIGCPLKGEVMLEGGLDWWWGNKKGNNRNCYVASLFYESVNSEETETGANLRLLGQDYMVNALTLPNKNSLNVYEGAKNMRYYTVTEYKCEVAACVVVFHSVNESFGGSLPVPSDIYCSLVLRAMPGCECPWAAGIIYAL</sequence>
<dbReference type="Proteomes" id="UP000299102">
    <property type="component" value="Unassembled WGS sequence"/>
</dbReference>
<dbReference type="EMBL" id="BGZK01000077">
    <property type="protein sequence ID" value="GBP16128.1"/>
    <property type="molecule type" value="Genomic_DNA"/>
</dbReference>
<keyword evidence="2" id="KW-1185">Reference proteome</keyword>
<dbReference type="AlphaFoldDB" id="A0A4C1TQA0"/>
<protein>
    <submittedName>
        <fullName evidence="1">Uncharacterized protein</fullName>
    </submittedName>
</protein>
<gene>
    <name evidence="1" type="ORF">EVAR_9849_1</name>
</gene>
<organism evidence="1 2">
    <name type="scientific">Eumeta variegata</name>
    <name type="common">Bagworm moth</name>
    <name type="synonym">Eumeta japonica</name>
    <dbReference type="NCBI Taxonomy" id="151549"/>
    <lineage>
        <taxon>Eukaryota</taxon>
        <taxon>Metazoa</taxon>
        <taxon>Ecdysozoa</taxon>
        <taxon>Arthropoda</taxon>
        <taxon>Hexapoda</taxon>
        <taxon>Insecta</taxon>
        <taxon>Pterygota</taxon>
        <taxon>Neoptera</taxon>
        <taxon>Endopterygota</taxon>
        <taxon>Lepidoptera</taxon>
        <taxon>Glossata</taxon>
        <taxon>Ditrysia</taxon>
        <taxon>Tineoidea</taxon>
        <taxon>Psychidae</taxon>
        <taxon>Oiketicinae</taxon>
        <taxon>Eumeta</taxon>
    </lineage>
</organism>
<proteinExistence type="predicted"/>
<evidence type="ECO:0000313" key="1">
    <source>
        <dbReference type="EMBL" id="GBP16128.1"/>
    </source>
</evidence>
<reference evidence="1 2" key="1">
    <citation type="journal article" date="2019" name="Commun. Biol.">
        <title>The bagworm genome reveals a unique fibroin gene that provides high tensile strength.</title>
        <authorList>
            <person name="Kono N."/>
            <person name="Nakamura H."/>
            <person name="Ohtoshi R."/>
            <person name="Tomita M."/>
            <person name="Numata K."/>
            <person name="Arakawa K."/>
        </authorList>
    </citation>
    <scope>NUCLEOTIDE SEQUENCE [LARGE SCALE GENOMIC DNA]</scope>
</reference>
<name>A0A4C1TQA0_EUMVA</name>